<reference evidence="2" key="2">
    <citation type="submission" date="2015-01" db="EMBL/GenBank/DDBJ databases">
        <title>Evolutionary Origins and Diversification of the Mycorrhizal Mutualists.</title>
        <authorList>
            <consortium name="DOE Joint Genome Institute"/>
            <consortium name="Mycorrhizal Genomics Consortium"/>
            <person name="Kohler A."/>
            <person name="Kuo A."/>
            <person name="Nagy L.G."/>
            <person name="Floudas D."/>
            <person name="Copeland A."/>
            <person name="Barry K.W."/>
            <person name="Cichocki N."/>
            <person name="Veneault-Fourrey C."/>
            <person name="LaButti K."/>
            <person name="Lindquist E.A."/>
            <person name="Lipzen A."/>
            <person name="Lundell T."/>
            <person name="Morin E."/>
            <person name="Murat C."/>
            <person name="Riley R."/>
            <person name="Ohm R."/>
            <person name="Sun H."/>
            <person name="Tunlid A."/>
            <person name="Henrissat B."/>
            <person name="Grigoriev I.V."/>
            <person name="Hibbett D.S."/>
            <person name="Martin F."/>
        </authorList>
    </citation>
    <scope>NUCLEOTIDE SEQUENCE [LARGE SCALE GENOMIC DNA]</scope>
    <source>
        <strain evidence="2">Marx 270</strain>
    </source>
</reference>
<organism evidence="1 2">
    <name type="scientific">Pisolithus tinctorius Marx 270</name>
    <dbReference type="NCBI Taxonomy" id="870435"/>
    <lineage>
        <taxon>Eukaryota</taxon>
        <taxon>Fungi</taxon>
        <taxon>Dikarya</taxon>
        <taxon>Basidiomycota</taxon>
        <taxon>Agaricomycotina</taxon>
        <taxon>Agaricomycetes</taxon>
        <taxon>Agaricomycetidae</taxon>
        <taxon>Boletales</taxon>
        <taxon>Sclerodermatineae</taxon>
        <taxon>Pisolithaceae</taxon>
        <taxon>Pisolithus</taxon>
    </lineage>
</organism>
<name>A0A0C3NLU9_PISTI</name>
<evidence type="ECO:0000313" key="2">
    <source>
        <dbReference type="Proteomes" id="UP000054217"/>
    </source>
</evidence>
<accession>A0A0C3NLU9</accession>
<evidence type="ECO:0000313" key="1">
    <source>
        <dbReference type="EMBL" id="KIO01890.1"/>
    </source>
</evidence>
<proteinExistence type="predicted"/>
<reference evidence="1 2" key="1">
    <citation type="submission" date="2014-04" db="EMBL/GenBank/DDBJ databases">
        <authorList>
            <consortium name="DOE Joint Genome Institute"/>
            <person name="Kuo A."/>
            <person name="Kohler A."/>
            <person name="Costa M.D."/>
            <person name="Nagy L.G."/>
            <person name="Floudas D."/>
            <person name="Copeland A."/>
            <person name="Barry K.W."/>
            <person name="Cichocki N."/>
            <person name="Veneault-Fourrey C."/>
            <person name="LaButti K."/>
            <person name="Lindquist E.A."/>
            <person name="Lipzen A."/>
            <person name="Lundell T."/>
            <person name="Morin E."/>
            <person name="Murat C."/>
            <person name="Sun H."/>
            <person name="Tunlid A."/>
            <person name="Henrissat B."/>
            <person name="Grigoriev I.V."/>
            <person name="Hibbett D.S."/>
            <person name="Martin F."/>
            <person name="Nordberg H.P."/>
            <person name="Cantor M.N."/>
            <person name="Hua S.X."/>
        </authorList>
    </citation>
    <scope>NUCLEOTIDE SEQUENCE [LARGE SCALE GENOMIC DNA]</scope>
    <source>
        <strain evidence="1 2">Marx 270</strain>
    </source>
</reference>
<dbReference type="AlphaFoldDB" id="A0A0C3NLU9"/>
<gene>
    <name evidence="1" type="ORF">M404DRAFT_148988</name>
</gene>
<dbReference type="InParanoid" id="A0A0C3NLU9"/>
<dbReference type="STRING" id="870435.A0A0C3NLU9"/>
<dbReference type="HOGENOM" id="CLU_2694633_0_0_1"/>
<sequence>DFWTMGNKVGVDYGQVYNVSPEGFKEGKRKRDAEWGEFDHDHDSGSRSKSLLAKLGLRMTTSSSWRGYKPLSQV</sequence>
<keyword evidence="2" id="KW-1185">Reference proteome</keyword>
<feature type="non-terminal residue" evidence="1">
    <location>
        <position position="1"/>
    </location>
</feature>
<dbReference type="OrthoDB" id="2662791at2759"/>
<dbReference type="Proteomes" id="UP000054217">
    <property type="component" value="Unassembled WGS sequence"/>
</dbReference>
<dbReference type="EMBL" id="KN831985">
    <property type="protein sequence ID" value="KIO01890.1"/>
    <property type="molecule type" value="Genomic_DNA"/>
</dbReference>
<protein>
    <submittedName>
        <fullName evidence="1">Uncharacterized protein</fullName>
    </submittedName>
</protein>